<evidence type="ECO:0000256" key="1">
    <source>
        <dbReference type="SAM" id="SignalP"/>
    </source>
</evidence>
<dbReference type="Proteomes" id="UP000034883">
    <property type="component" value="Chromosome"/>
</dbReference>
<dbReference type="PROSITE" id="PS51257">
    <property type="entry name" value="PROKAR_LIPOPROTEIN"/>
    <property type="match status" value="1"/>
</dbReference>
<protein>
    <recommendedName>
        <fullName evidence="4">Lipoprotein</fullName>
    </recommendedName>
</protein>
<keyword evidence="1" id="KW-0732">Signal</keyword>
<evidence type="ECO:0000313" key="2">
    <source>
        <dbReference type="EMBL" id="AKF04109.1"/>
    </source>
</evidence>
<dbReference type="AlphaFoldDB" id="A0A0F6SDV6"/>
<dbReference type="KEGG" id="samy:DB32_001258"/>
<feature type="signal peptide" evidence="1">
    <location>
        <begin position="1"/>
        <end position="18"/>
    </location>
</feature>
<feature type="chain" id="PRO_5002509493" description="Lipoprotein" evidence="1">
    <location>
        <begin position="19"/>
        <end position="436"/>
    </location>
</feature>
<reference evidence="2 3" key="1">
    <citation type="submission" date="2015-03" db="EMBL/GenBank/DDBJ databases">
        <title>Genome assembly of Sandaracinus amylolyticus DSM 53668.</title>
        <authorList>
            <person name="Sharma G."/>
            <person name="Subramanian S."/>
        </authorList>
    </citation>
    <scope>NUCLEOTIDE SEQUENCE [LARGE SCALE GENOMIC DNA]</scope>
    <source>
        <strain evidence="2 3">DSM 53668</strain>
    </source>
</reference>
<dbReference type="EMBL" id="CP011125">
    <property type="protein sequence ID" value="AKF04109.1"/>
    <property type="molecule type" value="Genomic_DNA"/>
</dbReference>
<keyword evidence="3" id="KW-1185">Reference proteome</keyword>
<organism evidence="2 3">
    <name type="scientific">Sandaracinus amylolyticus</name>
    <dbReference type="NCBI Taxonomy" id="927083"/>
    <lineage>
        <taxon>Bacteria</taxon>
        <taxon>Pseudomonadati</taxon>
        <taxon>Myxococcota</taxon>
        <taxon>Polyangia</taxon>
        <taxon>Polyangiales</taxon>
        <taxon>Sandaracinaceae</taxon>
        <taxon>Sandaracinus</taxon>
    </lineage>
</organism>
<dbReference type="STRING" id="927083.DB32_001258"/>
<sequence>MIPLVRAALVLISASTLAGCWSFDPALLARDAGAPDARTGGTCDVELREGDIVIAEPPLTSVPALGAIENDPTWRSCVRRLTALEGDSTASPSHRALENADRTLLMVQTDGYEWIVYEADTLERVGGSGLYTVDEPYWHPTQPNVVRHLDGFVLRDRDVLREITTDVWDFTSALRAAFPDAASVRPSYGALGRVASADLSRWAIEVLDASEARLGFAVIDAGSQSVLGTFPDTSGARVALALSPSGAHAVRLDCDGASTVHRADDATLVRTFATFEDCPQDWDFAHLHDGREAILYATLDWLRAQALADGEEIDVLDLTWDDGEKSIGVRVSGTGHARPGWAAISVFRCQTDWRSADCATGTRAHQDRVVLMELLPERGERRVLNLAWHRATVDGSQSVPVPSATRALDRVHFVSSGGASGSAVDLYEIRVPPGAL</sequence>
<gene>
    <name evidence="2" type="ORF">DB32_001258</name>
</gene>
<evidence type="ECO:0008006" key="4">
    <source>
        <dbReference type="Google" id="ProtNLM"/>
    </source>
</evidence>
<proteinExistence type="predicted"/>
<evidence type="ECO:0000313" key="3">
    <source>
        <dbReference type="Proteomes" id="UP000034883"/>
    </source>
</evidence>
<accession>A0A0F6SDV6</accession>
<name>A0A0F6SDV6_9BACT</name>